<gene>
    <name evidence="2" type="ORF">ABXS70_17840</name>
</gene>
<sequence length="92" mass="10110">MRMNKRVGMESLIVALVFLLILVGWNVVEGMFLTMKHVPELQQLHTSGAPSKVEFGSVTSAGGSTIVVGIGMIMLFTAGYYVIRSYFIGKRK</sequence>
<name>A0AAU8N6T6_9BACL</name>
<dbReference type="EMBL" id="CP159992">
    <property type="protein sequence ID" value="XCP93092.1"/>
    <property type="molecule type" value="Genomic_DNA"/>
</dbReference>
<keyword evidence="1" id="KW-0472">Membrane</keyword>
<evidence type="ECO:0000256" key="1">
    <source>
        <dbReference type="SAM" id="Phobius"/>
    </source>
</evidence>
<keyword evidence="1" id="KW-1133">Transmembrane helix</keyword>
<proteinExistence type="predicted"/>
<keyword evidence="1" id="KW-0812">Transmembrane</keyword>
<reference evidence="2" key="1">
    <citation type="submission" date="2024-05" db="EMBL/GenBank/DDBJ databases">
        <title>Draft genome assemblies of 36 bacteria isolated from hibernating arctic ground squirrels.</title>
        <authorList>
            <person name="McKee H."/>
            <person name="Mullen L."/>
            <person name="Drown D.M."/>
            <person name="Duddleston K.N."/>
        </authorList>
    </citation>
    <scope>NUCLEOTIDE SEQUENCE</scope>
    <source>
        <strain evidence="2">AN1007</strain>
    </source>
</reference>
<organism evidence="2">
    <name type="scientific">Paenibacillus sp. AN1007</name>
    <dbReference type="NCBI Taxonomy" id="3151385"/>
    <lineage>
        <taxon>Bacteria</taxon>
        <taxon>Bacillati</taxon>
        <taxon>Bacillota</taxon>
        <taxon>Bacilli</taxon>
        <taxon>Bacillales</taxon>
        <taxon>Paenibacillaceae</taxon>
        <taxon>Paenibacillus</taxon>
    </lineage>
</organism>
<accession>A0AAU8N6T6</accession>
<evidence type="ECO:0008006" key="3">
    <source>
        <dbReference type="Google" id="ProtNLM"/>
    </source>
</evidence>
<evidence type="ECO:0000313" key="2">
    <source>
        <dbReference type="EMBL" id="XCP93092.1"/>
    </source>
</evidence>
<protein>
    <recommendedName>
        <fullName evidence="3">LPXTG cell wall anchor domain-containing protein</fullName>
    </recommendedName>
</protein>
<feature type="transmembrane region" description="Helical" evidence="1">
    <location>
        <begin position="61"/>
        <end position="83"/>
    </location>
</feature>
<dbReference type="RefSeq" id="WP_342554972.1">
    <property type="nucleotide sequence ID" value="NZ_CP159992.1"/>
</dbReference>
<dbReference type="AlphaFoldDB" id="A0AAU8N6T6"/>